<name>A0A8J3YVI1_9ACTN</name>
<protein>
    <recommendedName>
        <fullName evidence="3">Aerobactin siderophore biosynthesis IucA/IucC-like C-terminal domain-containing protein</fullName>
    </recommendedName>
</protein>
<evidence type="ECO:0008006" key="3">
    <source>
        <dbReference type="Google" id="ProtNLM"/>
    </source>
</evidence>
<reference evidence="1" key="1">
    <citation type="submission" date="2021-01" db="EMBL/GenBank/DDBJ databases">
        <title>Whole genome shotgun sequence of Virgisporangium aliadipatigenens NBRC 105644.</title>
        <authorList>
            <person name="Komaki H."/>
            <person name="Tamura T."/>
        </authorList>
    </citation>
    <scope>NUCLEOTIDE SEQUENCE</scope>
    <source>
        <strain evidence="1">NBRC 105644</strain>
    </source>
</reference>
<evidence type="ECO:0000313" key="2">
    <source>
        <dbReference type="Proteomes" id="UP000619260"/>
    </source>
</evidence>
<proteinExistence type="predicted"/>
<dbReference type="Proteomes" id="UP000619260">
    <property type="component" value="Unassembled WGS sequence"/>
</dbReference>
<dbReference type="AlphaFoldDB" id="A0A8J3YVI1"/>
<keyword evidence="2" id="KW-1185">Reference proteome</keyword>
<gene>
    <name evidence="1" type="ORF">Val02_92220</name>
</gene>
<dbReference type="EMBL" id="BOPF01000075">
    <property type="protein sequence ID" value="GIJ52336.1"/>
    <property type="molecule type" value="Genomic_DNA"/>
</dbReference>
<sequence length="284" mass="30306">MVMTVPRDATSAPLAPVIATLCAIEERHGGAPVHGLARGLTAVDPRDWSPAADLVSGRRIPEFLDAAKQRWNAQPHAAAALAWKCYTYWSALPALVGFAGSRRVPLPDPGAVLVRFATTQPFLTMALRRPTVAVLATDPIARSGDPDILVCRDDAELLGHLRRVLIDEHLTPLMERLRGDVHIGKRPLWGSLASSAAHALSRTADAIWPVWPPVTGAAGQGCARRAEPAPLIELIEEVLGALGVGDLVTLDTDPQTGALSIQRRTCCLAFTLPTPKVCSGCCIR</sequence>
<accession>A0A8J3YVI1</accession>
<evidence type="ECO:0000313" key="1">
    <source>
        <dbReference type="EMBL" id="GIJ52336.1"/>
    </source>
</evidence>
<organism evidence="1 2">
    <name type="scientific">Virgisporangium aliadipatigenens</name>
    <dbReference type="NCBI Taxonomy" id="741659"/>
    <lineage>
        <taxon>Bacteria</taxon>
        <taxon>Bacillati</taxon>
        <taxon>Actinomycetota</taxon>
        <taxon>Actinomycetes</taxon>
        <taxon>Micromonosporales</taxon>
        <taxon>Micromonosporaceae</taxon>
        <taxon>Virgisporangium</taxon>
    </lineage>
</organism>
<comment type="caution">
    <text evidence="1">The sequence shown here is derived from an EMBL/GenBank/DDBJ whole genome shotgun (WGS) entry which is preliminary data.</text>
</comment>